<evidence type="ECO:0000256" key="1">
    <source>
        <dbReference type="SAM" id="MobiDB-lite"/>
    </source>
</evidence>
<dbReference type="PANTHER" id="PTHR37935">
    <property type="entry name" value="CHROMOSOME UNDETERMINED SCAFFOLD_14, WHOLE GENOME SHOTGUN SEQUENCE"/>
    <property type="match status" value="1"/>
</dbReference>
<dbReference type="PANTHER" id="PTHR37935:SF1">
    <property type="entry name" value="CHROMOSOME UNDETERMINED SCAFFOLD_14, WHOLE GENOME SHOTGUN SEQUENCE"/>
    <property type="match status" value="1"/>
</dbReference>
<feature type="compositionally biased region" description="Pro residues" evidence="1">
    <location>
        <begin position="362"/>
        <end position="373"/>
    </location>
</feature>
<feature type="region of interest" description="Disordered" evidence="1">
    <location>
        <begin position="334"/>
        <end position="409"/>
    </location>
</feature>
<dbReference type="AlphaFoldDB" id="A0A8J2WVE6"/>
<feature type="region of interest" description="Disordered" evidence="1">
    <location>
        <begin position="22"/>
        <end position="59"/>
    </location>
</feature>
<feature type="compositionally biased region" description="Low complexity" evidence="1">
    <location>
        <begin position="40"/>
        <end position="59"/>
    </location>
</feature>
<gene>
    <name evidence="2" type="ORF">PECAL_2P02070</name>
</gene>
<dbReference type="EMBL" id="CAKKNE010000002">
    <property type="protein sequence ID" value="CAH0367195.1"/>
    <property type="molecule type" value="Genomic_DNA"/>
</dbReference>
<feature type="compositionally biased region" description="Low complexity" evidence="1">
    <location>
        <begin position="374"/>
        <end position="384"/>
    </location>
</feature>
<sequence>MMRPALRRACLQPAARTLTSRRALAGRAWDGRQSTDPWRRAPAGATRATAPAPTPAAARPPKTAAARAAAAATSQLNAWRSAVDWQSVQAQSAREVLNSVAEQSRQQWRAVTAFFAALALSAYFFRRDIKDTVAEEAAELGALTMSNEAIRGEVRSIGRYLAHELLHDPAVGDAAATLAADVVRRPSTRDAFLDLVVWTVGRDATRHAVRGQLGAVVGDLCDDEPTRAKFGTLIAAALQTPAAQEAIAVVGADLIGRDTTQEATAALAQRLLDRDDVRDAIEDALVDAALGALDDAELRDGARKAASTTLADRKVQKSAGDALWNAYKYSIGLGPRRVATPSSDPAPPTRRRRRQEASQKPADPPAAAAPPPAAESGPPAAGAAPGPPTAARRQSKSWRETELIRPPSR</sequence>
<comment type="caution">
    <text evidence="2">The sequence shown here is derived from an EMBL/GenBank/DDBJ whole genome shotgun (WGS) entry which is preliminary data.</text>
</comment>
<organism evidence="2 3">
    <name type="scientific">Pelagomonas calceolata</name>
    <dbReference type="NCBI Taxonomy" id="35677"/>
    <lineage>
        <taxon>Eukaryota</taxon>
        <taxon>Sar</taxon>
        <taxon>Stramenopiles</taxon>
        <taxon>Ochrophyta</taxon>
        <taxon>Pelagophyceae</taxon>
        <taxon>Pelagomonadales</taxon>
        <taxon>Pelagomonadaceae</taxon>
        <taxon>Pelagomonas</taxon>
    </lineage>
</organism>
<proteinExistence type="predicted"/>
<protein>
    <submittedName>
        <fullName evidence="2">Uncharacterized protein</fullName>
    </submittedName>
</protein>
<name>A0A8J2WVE6_9STRA</name>
<evidence type="ECO:0000313" key="2">
    <source>
        <dbReference type="EMBL" id="CAH0367195.1"/>
    </source>
</evidence>
<keyword evidence="3" id="KW-1185">Reference proteome</keyword>
<dbReference type="OrthoDB" id="276540at2759"/>
<dbReference type="Proteomes" id="UP000789595">
    <property type="component" value="Unassembled WGS sequence"/>
</dbReference>
<accession>A0A8J2WVE6</accession>
<reference evidence="2" key="1">
    <citation type="submission" date="2021-11" db="EMBL/GenBank/DDBJ databases">
        <authorList>
            <consortium name="Genoscope - CEA"/>
            <person name="William W."/>
        </authorList>
    </citation>
    <scope>NUCLEOTIDE SEQUENCE</scope>
</reference>
<evidence type="ECO:0000313" key="3">
    <source>
        <dbReference type="Proteomes" id="UP000789595"/>
    </source>
</evidence>